<comment type="function">
    <text evidence="1">Component of the mitochondrial ribosome (mitoribosome), a dedicated translation machinery responsible for the synthesis of mitochondrial genome-encoded proteins, including at least some of the essential transmembrane subunits of the mitochondrial respiratory chain. The mitoribosomes are attached to the mitochondrial inner membrane and translation products are cotranslationally integrated into the membrane.</text>
</comment>
<dbReference type="PANTHER" id="PTHR43595:SF2">
    <property type="entry name" value="SMALL RIBOSOMAL SUBUNIT PROTEIN MS42"/>
    <property type="match status" value="1"/>
</dbReference>
<gene>
    <name evidence="3" type="ORF">CANCADRAFT_30851</name>
</gene>
<evidence type="ECO:0000259" key="2">
    <source>
        <dbReference type="Pfam" id="PF02777"/>
    </source>
</evidence>
<dbReference type="InterPro" id="IPR019832">
    <property type="entry name" value="Mn/Fe_SOD_C"/>
</dbReference>
<dbReference type="SUPFAM" id="SSF46609">
    <property type="entry name" value="Fe,Mn superoxide dismutase (SOD), N-terminal domain"/>
    <property type="match status" value="1"/>
</dbReference>
<dbReference type="Gene3D" id="3.55.40.20">
    <property type="entry name" value="Iron/manganese superoxide dismutase, C-terminal domain"/>
    <property type="match status" value="1"/>
</dbReference>
<dbReference type="GO" id="GO:0005763">
    <property type="term" value="C:mitochondrial small ribosomal subunit"/>
    <property type="evidence" value="ECO:0007669"/>
    <property type="project" value="EnsemblFungi"/>
</dbReference>
<dbReference type="OrthoDB" id="275227at2759"/>
<evidence type="ECO:0000313" key="3">
    <source>
        <dbReference type="EMBL" id="ODV92812.1"/>
    </source>
</evidence>
<accession>A0A1E4TM31</accession>
<dbReference type="Pfam" id="PF02777">
    <property type="entry name" value="Sod_Fe_C"/>
    <property type="match status" value="2"/>
</dbReference>
<dbReference type="PANTHER" id="PTHR43595">
    <property type="entry name" value="37S RIBOSOMAL PROTEIN S26, MITOCHONDRIAL"/>
    <property type="match status" value="1"/>
</dbReference>
<dbReference type="InterPro" id="IPR036314">
    <property type="entry name" value="SOD_C_sf"/>
</dbReference>
<proteinExistence type="predicted"/>
<reference evidence="4" key="1">
    <citation type="submission" date="2016-02" db="EMBL/GenBank/DDBJ databases">
        <title>Comparative genomics of biotechnologically important yeasts.</title>
        <authorList>
            <consortium name="DOE Joint Genome Institute"/>
            <person name="Riley R."/>
            <person name="Haridas S."/>
            <person name="Wolfe K.H."/>
            <person name="Lopes M.R."/>
            <person name="Hittinger C.T."/>
            <person name="Goker M."/>
            <person name="Salamov A."/>
            <person name="Wisecaver J."/>
            <person name="Long T.M."/>
            <person name="Aerts A.L."/>
            <person name="Barry K."/>
            <person name="Choi C."/>
            <person name="Clum A."/>
            <person name="Coughlan A.Y."/>
            <person name="Deshpande S."/>
            <person name="Douglass A.P."/>
            <person name="Hanson S.J."/>
            <person name="Klenk H.-P."/>
            <person name="Labutti K."/>
            <person name="Lapidus A."/>
            <person name="Lindquist E."/>
            <person name="Lipzen A."/>
            <person name="Meier-Kolthoff J.P."/>
            <person name="Ohm R.A."/>
            <person name="Otillar R.P."/>
            <person name="Pangilinan J."/>
            <person name="Peng Y."/>
            <person name="Rokas A."/>
            <person name="Rosa C.A."/>
            <person name="Scheuner C."/>
            <person name="Sibirny A.A."/>
            <person name="Slot J.C."/>
            <person name="Stielow J.B."/>
            <person name="Sun H."/>
            <person name="Kurtzman C.P."/>
            <person name="Blackwell M."/>
            <person name="Jeffries T.W."/>
            <person name="Grigoriev I.V."/>
        </authorList>
    </citation>
    <scope>NUCLEOTIDE SEQUENCE [LARGE SCALE GENOMIC DNA]</scope>
    <source>
        <strain evidence="4">NRRL Y-17796</strain>
    </source>
</reference>
<evidence type="ECO:0000256" key="1">
    <source>
        <dbReference type="ARBA" id="ARBA00037226"/>
    </source>
</evidence>
<feature type="domain" description="Manganese/iron superoxide dismutase C-terminal" evidence="2">
    <location>
        <begin position="216"/>
        <end position="258"/>
    </location>
</feature>
<evidence type="ECO:0000313" key="4">
    <source>
        <dbReference type="Proteomes" id="UP000095023"/>
    </source>
</evidence>
<dbReference type="GO" id="GO:0004784">
    <property type="term" value="F:superoxide dismutase activity"/>
    <property type="evidence" value="ECO:0007669"/>
    <property type="project" value="InterPro"/>
</dbReference>
<dbReference type="AlphaFoldDB" id="A0A1E4TM31"/>
<dbReference type="GO" id="GO:0046872">
    <property type="term" value="F:metal ion binding"/>
    <property type="evidence" value="ECO:0007669"/>
    <property type="project" value="InterPro"/>
</dbReference>
<dbReference type="GO" id="GO:0003735">
    <property type="term" value="F:structural constituent of ribosome"/>
    <property type="evidence" value="ECO:0007669"/>
    <property type="project" value="EnsemblFungi"/>
</dbReference>
<organism evidence="3 4">
    <name type="scientific">Tortispora caseinolytica NRRL Y-17796</name>
    <dbReference type="NCBI Taxonomy" id="767744"/>
    <lineage>
        <taxon>Eukaryota</taxon>
        <taxon>Fungi</taxon>
        <taxon>Dikarya</taxon>
        <taxon>Ascomycota</taxon>
        <taxon>Saccharomycotina</taxon>
        <taxon>Trigonopsidomycetes</taxon>
        <taxon>Trigonopsidales</taxon>
        <taxon>Trigonopsidaceae</taxon>
        <taxon>Tortispora</taxon>
    </lineage>
</organism>
<dbReference type="InterPro" id="IPR036324">
    <property type="entry name" value="Mn/Fe_SOD_N_sf"/>
</dbReference>
<protein>
    <recommendedName>
        <fullName evidence="2">Manganese/iron superoxide dismutase C-terminal domain-containing protein</fullName>
    </recommendedName>
</protein>
<keyword evidence="4" id="KW-1185">Reference proteome</keyword>
<dbReference type="Proteomes" id="UP000095023">
    <property type="component" value="Unassembled WGS sequence"/>
</dbReference>
<sequence>MLRHSLGRIAVHRYARRQIHQLPTLKRIDEYRNSGIPGLYSPTGFGAAWTEYQTYLLDRLSELTAGTDFEDKSPLDIVLKTSRTPEHSVIFNYASLAFNNHFYISALNPAKEVRGIPPTVEERIVRSFQTVEALKELMFQRALGMFGNGFVWLVELPEKVDVGRPQLAVVNTYNAGTVFDEARRQQLDLTGTISSEQAEAAMDLVKRPPGALGRADVLPILAVNMWQYAFLQDYGPAKKRDYLENWWNSIDWDVVGQRLFPGPDLIAH</sequence>
<dbReference type="SUPFAM" id="SSF54719">
    <property type="entry name" value="Fe,Mn superoxide dismutase (SOD), C-terminal domain"/>
    <property type="match status" value="1"/>
</dbReference>
<feature type="domain" description="Manganese/iron superoxide dismutase C-terminal" evidence="2">
    <location>
        <begin position="120"/>
        <end position="178"/>
    </location>
</feature>
<dbReference type="EMBL" id="KV453841">
    <property type="protein sequence ID" value="ODV92812.1"/>
    <property type="molecule type" value="Genomic_DNA"/>
</dbReference>
<name>A0A1E4TM31_9ASCO</name>